<evidence type="ECO:0000256" key="5">
    <source>
        <dbReference type="SAM" id="Phobius"/>
    </source>
</evidence>
<evidence type="ECO:0000256" key="4">
    <source>
        <dbReference type="ARBA" id="ARBA00023136"/>
    </source>
</evidence>
<name>A0A0F9VJX6_9ZZZZ</name>
<gene>
    <name evidence="7" type="ORF">LCGC14_0129090</name>
</gene>
<dbReference type="AlphaFoldDB" id="A0A0F9VJX6"/>
<evidence type="ECO:0000256" key="2">
    <source>
        <dbReference type="ARBA" id="ARBA00022692"/>
    </source>
</evidence>
<feature type="domain" description="Lipopolysaccharide assembly protein A" evidence="6">
    <location>
        <begin position="21"/>
        <end position="62"/>
    </location>
</feature>
<dbReference type="Pfam" id="PF06305">
    <property type="entry name" value="LapA_dom"/>
    <property type="match status" value="1"/>
</dbReference>
<reference evidence="7" key="1">
    <citation type="journal article" date="2015" name="Nature">
        <title>Complex archaea that bridge the gap between prokaryotes and eukaryotes.</title>
        <authorList>
            <person name="Spang A."/>
            <person name="Saw J.H."/>
            <person name="Jorgensen S.L."/>
            <person name="Zaremba-Niedzwiedzka K."/>
            <person name="Martijn J."/>
            <person name="Lind A.E."/>
            <person name="van Eijk R."/>
            <person name="Schleper C."/>
            <person name="Guy L."/>
            <person name="Ettema T.J."/>
        </authorList>
    </citation>
    <scope>NUCLEOTIDE SEQUENCE</scope>
</reference>
<protein>
    <recommendedName>
        <fullName evidence="6">Lipopolysaccharide assembly protein A domain-containing protein</fullName>
    </recommendedName>
</protein>
<evidence type="ECO:0000256" key="3">
    <source>
        <dbReference type="ARBA" id="ARBA00022989"/>
    </source>
</evidence>
<organism evidence="7">
    <name type="scientific">marine sediment metagenome</name>
    <dbReference type="NCBI Taxonomy" id="412755"/>
    <lineage>
        <taxon>unclassified sequences</taxon>
        <taxon>metagenomes</taxon>
        <taxon>ecological metagenomes</taxon>
    </lineage>
</organism>
<evidence type="ECO:0000256" key="1">
    <source>
        <dbReference type="ARBA" id="ARBA00022475"/>
    </source>
</evidence>
<evidence type="ECO:0000259" key="6">
    <source>
        <dbReference type="Pfam" id="PF06305"/>
    </source>
</evidence>
<evidence type="ECO:0000313" key="7">
    <source>
        <dbReference type="EMBL" id="KKO00143.1"/>
    </source>
</evidence>
<dbReference type="InterPro" id="IPR010445">
    <property type="entry name" value="LapA_dom"/>
</dbReference>
<keyword evidence="2 5" id="KW-0812">Transmembrane</keyword>
<accession>A0A0F9VJX6</accession>
<proteinExistence type="predicted"/>
<keyword evidence="1" id="KW-1003">Cell membrane</keyword>
<sequence length="69" mass="7733">MKFKTLIAIFIGALIVVFSLQNAESIDVRFFLWKVTASRVLIILGSFGFGILVGILLSAKRRLINTKTY</sequence>
<comment type="caution">
    <text evidence="7">The sequence shown here is derived from an EMBL/GenBank/DDBJ whole genome shotgun (WGS) entry which is preliminary data.</text>
</comment>
<dbReference type="GO" id="GO:0005886">
    <property type="term" value="C:plasma membrane"/>
    <property type="evidence" value="ECO:0007669"/>
    <property type="project" value="InterPro"/>
</dbReference>
<keyword evidence="4 5" id="KW-0472">Membrane</keyword>
<feature type="transmembrane region" description="Helical" evidence="5">
    <location>
        <begin position="39"/>
        <end position="59"/>
    </location>
</feature>
<keyword evidence="3 5" id="KW-1133">Transmembrane helix</keyword>
<dbReference type="EMBL" id="LAZR01000042">
    <property type="protein sequence ID" value="KKO00143.1"/>
    <property type="molecule type" value="Genomic_DNA"/>
</dbReference>